<evidence type="ECO:0000313" key="9">
    <source>
        <dbReference type="Proteomes" id="UP000015354"/>
    </source>
</evidence>
<dbReference type="EMBL" id="ATMH01007128">
    <property type="protein sequence ID" value="EPY24542.1"/>
    <property type="molecule type" value="Genomic_DNA"/>
</dbReference>
<proteinExistence type="inferred from homology"/>
<protein>
    <submittedName>
        <fullName evidence="8">Pre-mRNA-splicing factor CWC22</fullName>
    </submittedName>
</protein>
<comment type="similarity">
    <text evidence="2">Belongs to the CWC22 family.</text>
</comment>
<feature type="domain" description="MI" evidence="7">
    <location>
        <begin position="345"/>
        <end position="460"/>
    </location>
</feature>
<organism evidence="8 9">
    <name type="scientific">Strigomonas culicis</name>
    <dbReference type="NCBI Taxonomy" id="28005"/>
    <lineage>
        <taxon>Eukaryota</taxon>
        <taxon>Discoba</taxon>
        <taxon>Euglenozoa</taxon>
        <taxon>Kinetoplastea</taxon>
        <taxon>Metakinetoplastina</taxon>
        <taxon>Trypanosomatida</taxon>
        <taxon>Trypanosomatidae</taxon>
        <taxon>Strigomonadinae</taxon>
        <taxon>Strigomonas</taxon>
    </lineage>
</organism>
<dbReference type="InterPro" id="IPR050781">
    <property type="entry name" value="CWC22_splicing_factor"/>
</dbReference>
<keyword evidence="4" id="KW-0508">mRNA splicing</keyword>
<sequence>MSRYVPPHRKREEDVDLTNPASEGYQRAAWLALMRSITGIFNRLTVETLEHSTVELFRENIIRGRGLLARTAMRTQQDNPDLSPVLCALLSRVNKELPDVVLLLCQRLVVNWNLGYRRRDWLYLENISRFIGDLYLFRIVEVEVVYQILLKHLLSDKRSDEDIDQASKLFRNTFRAMSARSRGTFHQEILTPFRDMLAMDDETLRLSARSQAVLESCMKDVQQWERVKDDKDLIAGSLILFDLEDQTHHDLDLEEPYALESELDRFAHDPDYVAHEAKYEETRKLILGEDWEVAMLEEAAVAEAAADEEEEEDGEALQAEEAHADGSGGAPADTAKHLINEEERKIRKNVYLAMRSSVRADEAVHKILKEMKPQTERTICFMVIEGCCEEKSYKRVYGMTAERLCKSNSRFKAFFVESFHTRYQQAQSLTIKQIEYSCKVFSHLLRTDSLFWSRCFSVMDIVQANESQRLFIQYLFQNLAEEMTMPKLVERLQQDRDLEYAAAKLFPMRQGVPQLEIAIDLYVAMGLGELTAPLRNALLNHKDDQNVLAMTRCNAIHLL</sequence>
<dbReference type="PROSITE" id="PS51366">
    <property type="entry name" value="MI"/>
    <property type="match status" value="1"/>
</dbReference>
<evidence type="ECO:0000256" key="6">
    <source>
        <dbReference type="SAM" id="MobiDB-lite"/>
    </source>
</evidence>
<dbReference type="GO" id="GO:0000398">
    <property type="term" value="P:mRNA splicing, via spliceosome"/>
    <property type="evidence" value="ECO:0007669"/>
    <property type="project" value="TreeGrafter"/>
</dbReference>
<dbReference type="SMART" id="SM00544">
    <property type="entry name" value="MA3"/>
    <property type="match status" value="1"/>
</dbReference>
<dbReference type="GO" id="GO:0003723">
    <property type="term" value="F:RNA binding"/>
    <property type="evidence" value="ECO:0007669"/>
    <property type="project" value="InterPro"/>
</dbReference>
<dbReference type="Pfam" id="PF02847">
    <property type="entry name" value="MA3"/>
    <property type="match status" value="1"/>
</dbReference>
<gene>
    <name evidence="8" type="ORF">STCU_07128</name>
</gene>
<keyword evidence="3" id="KW-0507">mRNA processing</keyword>
<dbReference type="InterPro" id="IPR003890">
    <property type="entry name" value="MIF4G-like_typ-3"/>
</dbReference>
<keyword evidence="5" id="KW-0539">Nucleus</keyword>
<evidence type="ECO:0000256" key="2">
    <source>
        <dbReference type="ARBA" id="ARBA00006856"/>
    </source>
</evidence>
<evidence type="ECO:0000256" key="1">
    <source>
        <dbReference type="ARBA" id="ARBA00004123"/>
    </source>
</evidence>
<dbReference type="SUPFAM" id="SSF48371">
    <property type="entry name" value="ARM repeat"/>
    <property type="match status" value="1"/>
</dbReference>
<dbReference type="InterPro" id="IPR016024">
    <property type="entry name" value="ARM-type_fold"/>
</dbReference>
<evidence type="ECO:0000256" key="4">
    <source>
        <dbReference type="ARBA" id="ARBA00023187"/>
    </source>
</evidence>
<comment type="caution">
    <text evidence="8">The sequence shown here is derived from an EMBL/GenBank/DDBJ whole genome shotgun (WGS) entry which is preliminary data.</text>
</comment>
<keyword evidence="9" id="KW-1185">Reference proteome</keyword>
<feature type="region of interest" description="Disordered" evidence="6">
    <location>
        <begin position="302"/>
        <end position="333"/>
    </location>
</feature>
<evidence type="ECO:0000259" key="7">
    <source>
        <dbReference type="PROSITE" id="PS51366"/>
    </source>
</evidence>
<name>S9U1B6_9TRYP</name>
<feature type="compositionally biased region" description="Acidic residues" evidence="6">
    <location>
        <begin position="305"/>
        <end position="315"/>
    </location>
</feature>
<reference evidence="8 9" key="1">
    <citation type="journal article" date="2013" name="PLoS ONE">
        <title>Predicting the Proteins of Angomonas deanei, Strigomonas culicis and Their Respective Endosymbionts Reveals New Aspects of the Trypanosomatidae Family.</title>
        <authorList>
            <person name="Motta M.C."/>
            <person name="Martins A.C."/>
            <person name="de Souza S.S."/>
            <person name="Catta-Preta C.M."/>
            <person name="Silva R."/>
            <person name="Klein C.C."/>
            <person name="de Almeida L.G."/>
            <person name="de Lima Cunha O."/>
            <person name="Ciapina L.P."/>
            <person name="Brocchi M."/>
            <person name="Colabardini A.C."/>
            <person name="de Araujo Lima B."/>
            <person name="Machado C.R."/>
            <person name="de Almeida Soares C.M."/>
            <person name="Probst C.M."/>
            <person name="de Menezes C.B."/>
            <person name="Thompson C.E."/>
            <person name="Bartholomeu D.C."/>
            <person name="Gradia D.F."/>
            <person name="Pavoni D.P."/>
            <person name="Grisard E.C."/>
            <person name="Fantinatti-Garboggini F."/>
            <person name="Marchini F.K."/>
            <person name="Rodrigues-Luiz G.F."/>
            <person name="Wagner G."/>
            <person name="Goldman G.H."/>
            <person name="Fietto J.L."/>
            <person name="Elias M.C."/>
            <person name="Goldman M.H."/>
            <person name="Sagot M.F."/>
            <person name="Pereira M."/>
            <person name="Stoco P.H."/>
            <person name="de Mendonca-Neto R.P."/>
            <person name="Teixeira S.M."/>
            <person name="Maciel T.E."/>
            <person name="de Oliveira Mendes T.A."/>
            <person name="Urmenyi T.P."/>
            <person name="de Souza W."/>
            <person name="Schenkman S."/>
            <person name="de Vasconcelos A.T."/>
        </authorList>
    </citation>
    <scope>NUCLEOTIDE SEQUENCE [LARGE SCALE GENOMIC DNA]</scope>
</reference>
<accession>S9U1B6</accession>
<comment type="subcellular location">
    <subcellularLocation>
        <location evidence="1">Nucleus</location>
    </subcellularLocation>
</comment>
<dbReference type="PANTHER" id="PTHR18034:SF3">
    <property type="entry name" value="PRE-MRNA-SPLICING FACTOR CWC22 HOMOLOG"/>
    <property type="match status" value="1"/>
</dbReference>
<dbReference type="SMART" id="SM00543">
    <property type="entry name" value="MIF4G"/>
    <property type="match status" value="1"/>
</dbReference>
<dbReference type="Pfam" id="PF02854">
    <property type="entry name" value="MIF4G"/>
    <property type="match status" value="1"/>
</dbReference>
<evidence type="ECO:0000313" key="8">
    <source>
        <dbReference type="EMBL" id="EPY24542.1"/>
    </source>
</evidence>
<dbReference type="Gene3D" id="1.25.40.180">
    <property type="match status" value="1"/>
</dbReference>
<dbReference type="GO" id="GO:0071013">
    <property type="term" value="C:catalytic step 2 spliceosome"/>
    <property type="evidence" value="ECO:0007669"/>
    <property type="project" value="TreeGrafter"/>
</dbReference>
<evidence type="ECO:0000256" key="3">
    <source>
        <dbReference type="ARBA" id="ARBA00022664"/>
    </source>
</evidence>
<dbReference type="OrthoDB" id="1924287at2759"/>
<evidence type="ECO:0000256" key="5">
    <source>
        <dbReference type="ARBA" id="ARBA00023242"/>
    </source>
</evidence>
<dbReference type="Proteomes" id="UP000015354">
    <property type="component" value="Unassembled WGS sequence"/>
</dbReference>
<dbReference type="AlphaFoldDB" id="S9U1B6"/>
<dbReference type="InterPro" id="IPR003891">
    <property type="entry name" value="Initiation_fac_eIF4g_MI"/>
</dbReference>
<dbReference type="PANTHER" id="PTHR18034">
    <property type="entry name" value="CELL CYCLE CONTROL PROTEIN CWF22-RELATED"/>
    <property type="match status" value="1"/>
</dbReference>